<evidence type="ECO:0000256" key="1">
    <source>
        <dbReference type="SAM" id="SignalP"/>
    </source>
</evidence>
<organism evidence="2">
    <name type="scientific">Canis lupus familiaris</name>
    <name type="common">Dog</name>
    <name type="synonym">Canis familiaris</name>
    <dbReference type="NCBI Taxonomy" id="9615"/>
    <lineage>
        <taxon>Eukaryota</taxon>
        <taxon>Metazoa</taxon>
        <taxon>Chordata</taxon>
        <taxon>Craniata</taxon>
        <taxon>Vertebrata</taxon>
        <taxon>Euteleostomi</taxon>
        <taxon>Mammalia</taxon>
        <taxon>Eutheria</taxon>
        <taxon>Laurasiatheria</taxon>
        <taxon>Carnivora</taxon>
        <taxon>Caniformia</taxon>
        <taxon>Canidae</taxon>
        <taxon>Canis</taxon>
    </lineage>
</organism>
<dbReference type="EMBL" id="FJ825764">
    <property type="protein sequence ID" value="ACU82852.1"/>
    <property type="molecule type" value="mRNA"/>
</dbReference>
<sequence>MFLLLTALQIIALGKKAVGSGVGTIPPPRKC</sequence>
<protein>
    <submittedName>
        <fullName evidence="2">Kallikrein-related peptidase 14 variant 3</fullName>
    </submittedName>
    <submittedName>
        <fullName evidence="3">Kallikrein-related peptidase 14 variant 4</fullName>
    </submittedName>
    <submittedName>
        <fullName evidence="4">Kallikrein-related peptidase 14 variant 5</fullName>
    </submittedName>
</protein>
<dbReference type="EMBL" id="FJ825762">
    <property type="protein sequence ID" value="ACU82850.1"/>
    <property type="molecule type" value="mRNA"/>
</dbReference>
<evidence type="ECO:0000313" key="4">
    <source>
        <dbReference type="EMBL" id="ACU82852.1"/>
    </source>
</evidence>
<name>C7T1J6_CANLF</name>
<evidence type="ECO:0000313" key="2">
    <source>
        <dbReference type="EMBL" id="ACU82850.1"/>
    </source>
</evidence>
<reference evidence="2" key="1">
    <citation type="journal article" date="2009" name="Gene">
        <title>The canine kallikrein-related peptidase 14: structural characterization, alternative splicing and differential expression in mammary cancer.</title>
        <authorList>
            <person name="Angelopoulou K."/>
            <person name="Prassas I."/>
            <person name="Yousef G.M."/>
        </authorList>
    </citation>
    <scope>NUCLEOTIDE SEQUENCE</scope>
    <source>
        <tissue evidence="2">Mammary gland</tissue>
    </source>
</reference>
<dbReference type="AlphaFoldDB" id="C7T1J6"/>
<accession>C7T1J6</accession>
<keyword evidence="1" id="KW-0732">Signal</keyword>
<dbReference type="EMBL" id="FJ825763">
    <property type="protein sequence ID" value="ACU82851.1"/>
    <property type="molecule type" value="mRNA"/>
</dbReference>
<feature type="chain" id="PRO_5010110760" evidence="1">
    <location>
        <begin position="20"/>
        <end position="31"/>
    </location>
</feature>
<dbReference type="OrthoDB" id="10012881at2759"/>
<gene>
    <name evidence="2" type="primary">KLK14</name>
</gene>
<evidence type="ECO:0000313" key="3">
    <source>
        <dbReference type="EMBL" id="ACU82851.1"/>
    </source>
</evidence>
<feature type="signal peptide" evidence="1">
    <location>
        <begin position="1"/>
        <end position="19"/>
    </location>
</feature>
<proteinExistence type="evidence at transcript level"/>